<proteinExistence type="predicted"/>
<dbReference type="InterPro" id="IPR016024">
    <property type="entry name" value="ARM-type_fold"/>
</dbReference>
<dbReference type="Pfam" id="PF23238">
    <property type="entry name" value="DUF7068"/>
    <property type="match status" value="1"/>
</dbReference>
<dbReference type="InterPro" id="IPR007111">
    <property type="entry name" value="NACHT_NTPase"/>
</dbReference>
<dbReference type="Pfam" id="PF23948">
    <property type="entry name" value="ARM_5"/>
    <property type="match status" value="1"/>
</dbReference>
<sequence length="1585" mass="179573">MASQSDPCFIAKGNVHYPPLKRLASVSTKELVQRLRFAQCDSREKSAMLATVAGMVNKFVEAQPQSYWREAAMLSSVVTDNQYRHLVTSFANTIIRGTTDGTILDPELLTCFAFVLRYAPHTLSAETHMLGAVLKSLQTRLEKAQRQSEPEVQYQVTSIMSIVLDAMVDVKVSGIDRETLHEPLSQQLEGMAKHQNPRLAQAASYAYQALRGVPDNEGPFELFLRQSWNLIQILAKTAGAVSSMDPAKALDATSNAMEFLSLFKTVVNALQDLYESSHDLQQLVRNMAGLSSQKSWYWALRYSNVMISSGAFEMLQAFLQQINYHEQELLWCGVYAQLEQAWDAGDVDQKERIVAFLSSITPEKKAPARVCAWVSLIGGTLGQPSWRDATLQPRHRFRRWKNTSFKSGIPFFSIERIRLEDDPSALLDAAWRNCRQAVIFDADSAISEYYARDDRLAIKRISGEHLDTNQCYINLSLVERSQGEDVSTPDQGPSRFTLFKSLQVGRADKAKNVNLTRLFDDRESSDGMTIRPRRILIRGRAGVGKSTLCKKIVYDFLHGQLWEGLFDRILWIPLRMLKDDANVEDLLCQTYLEYAFPIHERRRLTLALCDTVFEGTDQRTLLLLDGLDEISGSQTPRGRQLIEALGSLLNHRNAIVTSRPYATDGTGLARFDLELETIGFRPDQVETYITKTTRSKSTADAIREFIGSHQLVQGLVQIPIQLDALCYTWDGGFTRGGLETMTALYEAMEQKLWTKDILKLGIKDKYGTINEKQAWALRNRSQLERRIGDEMRYLEFLGFTGLYSNTIEFDQDYRDTILQRISSSGMVNDLSFIHKVDDYTLDKLSFLRTSNASNHKTGAYHFIHLTYQEFFAARHFIRHWISGKPLILLDPKSEKRNSTAWLQSEEFLRKEKYNTRYDIFWRFVTGLLWREGDENLFELFEKFGEEPHDLLGPMHLRLSMHCFSEVPPSDIDSHIEQFRAQMKRHCKQWSLFEFKLLHRVDLCREMEFPDDILSEMLQSEPDKLKVAILEGTWNKPQLSPCLLETMVSLMNDATASVEARVHVIHAFGEQSYLPEKILEILMSLVQNTNVSNYFRASAIYALGKRSVLPENALKVIVSQLTDTNVSVRTAAVFALVNHSLIPKSLLEVLESHLETNDHSIKASVISALGTQNPLPDSILKALISQLEDYDPEIKALTFHALKWQSLQPETVQNVLLPYLKDANLAIRSAAMGAIGSQMSIPERAFETLIAALKDADENTKNLVGGAVHRISTRTSLPTKVMHRLVYLSGDADATTRRNVVSILDGQPALPEHAIESLLCRLSDPVSNIREITEDTLSKQPLPGNTWKRLVSHSTGTDVSLRRSAISILGRRMPLTENILEDLVSQLEDTDGSVRQYALSALKIQSPLPDKILNALLHQMVKHAGNPSVRGYIIRVLGAQSALPERALEILASQSLNTNRSTSSDAFSALENQSFLPVKALEIIATYPKCDDTYFESHAGKLLWRHANSSTLPTLKKETLRLIYRMGPEYWTQEPVTYSVQDGNLFVQTSFEREVVPVLERKDEILRAFWDEAVAMGSPITEWYKW</sequence>
<dbReference type="STRING" id="1388766.A0A017S1N8"/>
<feature type="domain" description="NACHT" evidence="1">
    <location>
        <begin position="533"/>
        <end position="662"/>
    </location>
</feature>
<dbReference type="RefSeq" id="XP_040634663.1">
    <property type="nucleotide sequence ID" value="XM_040783077.1"/>
</dbReference>
<evidence type="ECO:0000313" key="3">
    <source>
        <dbReference type="Proteomes" id="UP000019804"/>
    </source>
</evidence>
<organism evidence="2 3">
    <name type="scientific">Aspergillus ruber (strain CBS 135680)</name>
    <dbReference type="NCBI Taxonomy" id="1388766"/>
    <lineage>
        <taxon>Eukaryota</taxon>
        <taxon>Fungi</taxon>
        <taxon>Dikarya</taxon>
        <taxon>Ascomycota</taxon>
        <taxon>Pezizomycotina</taxon>
        <taxon>Eurotiomycetes</taxon>
        <taxon>Eurotiomycetidae</taxon>
        <taxon>Eurotiales</taxon>
        <taxon>Aspergillaceae</taxon>
        <taxon>Aspergillus</taxon>
        <taxon>Aspergillus subgen. Aspergillus</taxon>
    </lineage>
</organism>
<dbReference type="Gene3D" id="3.40.50.300">
    <property type="entry name" value="P-loop containing nucleotide triphosphate hydrolases"/>
    <property type="match status" value="1"/>
</dbReference>
<dbReference type="OrthoDB" id="427518at2759"/>
<dbReference type="GeneID" id="63698201"/>
<gene>
    <name evidence="2" type="ORF">EURHEDRAFT_416887</name>
</gene>
<dbReference type="EMBL" id="KK088450">
    <property type="protein sequence ID" value="EYE90973.1"/>
    <property type="molecule type" value="Genomic_DNA"/>
</dbReference>
<dbReference type="InterPro" id="IPR055496">
    <property type="entry name" value="DUF7068"/>
</dbReference>
<dbReference type="Proteomes" id="UP000019804">
    <property type="component" value="Unassembled WGS sequence"/>
</dbReference>
<name>A0A017S1N8_ASPRC</name>
<evidence type="ECO:0000313" key="2">
    <source>
        <dbReference type="EMBL" id="EYE90973.1"/>
    </source>
</evidence>
<dbReference type="HOGENOM" id="CLU_003781_1_0_1"/>
<dbReference type="PANTHER" id="PTHR46312:SF2">
    <property type="entry name" value="NUCLEOTIDE-BINDING OLIGOMERIZATION DOMAIN-CONTAINING PROTEIN 2-LIKE"/>
    <property type="match status" value="1"/>
</dbReference>
<keyword evidence="3" id="KW-1185">Reference proteome</keyword>
<dbReference type="PROSITE" id="PS50837">
    <property type="entry name" value="NACHT"/>
    <property type="match status" value="1"/>
</dbReference>
<dbReference type="SUPFAM" id="SSF52540">
    <property type="entry name" value="P-loop containing nucleoside triphosphate hydrolases"/>
    <property type="match status" value="1"/>
</dbReference>
<dbReference type="InterPro" id="IPR027417">
    <property type="entry name" value="P-loop_NTPase"/>
</dbReference>
<evidence type="ECO:0000259" key="1">
    <source>
        <dbReference type="PROSITE" id="PS50837"/>
    </source>
</evidence>
<accession>A0A017S1N8</accession>
<dbReference type="Pfam" id="PF13646">
    <property type="entry name" value="HEAT_2"/>
    <property type="match status" value="1"/>
</dbReference>
<dbReference type="Gene3D" id="1.25.10.10">
    <property type="entry name" value="Leucine-rich Repeat Variant"/>
    <property type="match status" value="3"/>
</dbReference>
<dbReference type="InterPro" id="IPR056251">
    <property type="entry name" value="Arm_rpt_dom"/>
</dbReference>
<dbReference type="PANTHER" id="PTHR46312">
    <property type="entry name" value="NACHT DOMAIN-CONTAINING PROTEIN"/>
    <property type="match status" value="1"/>
</dbReference>
<dbReference type="Pfam" id="PF05729">
    <property type="entry name" value="NACHT"/>
    <property type="match status" value="1"/>
</dbReference>
<dbReference type="InterPro" id="IPR011989">
    <property type="entry name" value="ARM-like"/>
</dbReference>
<protein>
    <recommendedName>
        <fullName evidence="1">NACHT domain-containing protein</fullName>
    </recommendedName>
</protein>
<reference evidence="3" key="1">
    <citation type="journal article" date="2014" name="Nat. Commun.">
        <title>Genomic adaptations of the halophilic Dead Sea filamentous fungus Eurotium rubrum.</title>
        <authorList>
            <person name="Kis-Papo T."/>
            <person name="Weig A.R."/>
            <person name="Riley R."/>
            <person name="Persoh D."/>
            <person name="Salamov A."/>
            <person name="Sun H."/>
            <person name="Lipzen A."/>
            <person name="Wasser S.P."/>
            <person name="Rambold G."/>
            <person name="Grigoriev I.V."/>
            <person name="Nevo E."/>
        </authorList>
    </citation>
    <scope>NUCLEOTIDE SEQUENCE [LARGE SCALE GENOMIC DNA]</scope>
    <source>
        <strain evidence="3">CBS 135680</strain>
    </source>
</reference>
<dbReference type="SUPFAM" id="SSF48371">
    <property type="entry name" value="ARM repeat"/>
    <property type="match status" value="1"/>
</dbReference>